<reference evidence="2 3" key="1">
    <citation type="journal article" date="2018" name="Sci. Rep.">
        <title>Genomic signatures of local adaptation to the degree of environmental predictability in rotifers.</title>
        <authorList>
            <person name="Franch-Gras L."/>
            <person name="Hahn C."/>
            <person name="Garcia-Roger E.M."/>
            <person name="Carmona M.J."/>
            <person name="Serra M."/>
            <person name="Gomez A."/>
        </authorList>
    </citation>
    <scope>NUCLEOTIDE SEQUENCE [LARGE SCALE GENOMIC DNA]</scope>
    <source>
        <strain evidence="2">HYR1</strain>
    </source>
</reference>
<keyword evidence="1" id="KW-0812">Transmembrane</keyword>
<evidence type="ECO:0000256" key="1">
    <source>
        <dbReference type="SAM" id="Phobius"/>
    </source>
</evidence>
<comment type="caution">
    <text evidence="2">The sequence shown here is derived from an EMBL/GenBank/DDBJ whole genome shotgun (WGS) entry which is preliminary data.</text>
</comment>
<dbReference type="Proteomes" id="UP000276133">
    <property type="component" value="Unassembled WGS sequence"/>
</dbReference>
<gene>
    <name evidence="2" type="ORF">BpHYR1_019370</name>
</gene>
<feature type="transmembrane region" description="Helical" evidence="1">
    <location>
        <begin position="13"/>
        <end position="39"/>
    </location>
</feature>
<keyword evidence="1" id="KW-0472">Membrane</keyword>
<accession>A0A3M7R330</accession>
<name>A0A3M7R330_BRAPC</name>
<evidence type="ECO:0000313" key="2">
    <source>
        <dbReference type="EMBL" id="RNA17635.1"/>
    </source>
</evidence>
<dbReference type="EMBL" id="REGN01004412">
    <property type="protein sequence ID" value="RNA17635.1"/>
    <property type="molecule type" value="Genomic_DNA"/>
</dbReference>
<organism evidence="2 3">
    <name type="scientific">Brachionus plicatilis</name>
    <name type="common">Marine rotifer</name>
    <name type="synonym">Brachionus muelleri</name>
    <dbReference type="NCBI Taxonomy" id="10195"/>
    <lineage>
        <taxon>Eukaryota</taxon>
        <taxon>Metazoa</taxon>
        <taxon>Spiralia</taxon>
        <taxon>Gnathifera</taxon>
        <taxon>Rotifera</taxon>
        <taxon>Eurotatoria</taxon>
        <taxon>Monogononta</taxon>
        <taxon>Pseudotrocha</taxon>
        <taxon>Ploima</taxon>
        <taxon>Brachionidae</taxon>
        <taxon>Brachionus</taxon>
    </lineage>
</organism>
<keyword evidence="3" id="KW-1185">Reference proteome</keyword>
<protein>
    <submittedName>
        <fullName evidence="2">Uncharacterized protein</fullName>
    </submittedName>
</protein>
<keyword evidence="1" id="KW-1133">Transmembrane helix</keyword>
<sequence length="264" mass="31072">MPSAGDVSNYLDIITFSVVLVLAFIGIINGILVILELFAPNRSTLIQKYIQDLEVCVSKFFSNEAKQNLNKIKFKGNLTLVEAFQKLEKEYDTELENSILQNLREQFQNEKKIVSKVIKVEYVCRFDPSEFTILSIISFRYKFLVIKCENLYYFYFYNYSYAKPVVHTQTSMEKIHNYVIETINKKTITVEKITEIEFISDNVNLISVLIELHMVYLNRKKEKYLNYVDRVFLEKCSKKGWIDKVNSQNQVYFGKSNKINPYKV</sequence>
<evidence type="ECO:0000313" key="3">
    <source>
        <dbReference type="Proteomes" id="UP000276133"/>
    </source>
</evidence>
<dbReference type="AlphaFoldDB" id="A0A3M7R330"/>
<proteinExistence type="predicted"/>